<keyword evidence="2" id="KW-0963">Cytoplasm</keyword>
<dbReference type="STRING" id="13333.W1PBM9"/>
<dbReference type="EMBL" id="KI394265">
    <property type="protein sequence ID" value="ERN04440.1"/>
    <property type="molecule type" value="Genomic_DNA"/>
</dbReference>
<dbReference type="AlphaFoldDB" id="W1PBM9"/>
<dbReference type="GO" id="GO:0005737">
    <property type="term" value="C:cytoplasm"/>
    <property type="evidence" value="ECO:0007669"/>
    <property type="project" value="UniProtKB-SubCell"/>
</dbReference>
<dbReference type="OMA" id="NICEHED"/>
<feature type="repeat" description="WD" evidence="5">
    <location>
        <begin position="229"/>
        <end position="262"/>
    </location>
</feature>
<protein>
    <submittedName>
        <fullName evidence="6">Uncharacterized protein</fullName>
    </submittedName>
</protein>
<feature type="repeat" description="WD" evidence="5">
    <location>
        <begin position="16"/>
        <end position="50"/>
    </location>
</feature>
<dbReference type="InterPro" id="IPR001680">
    <property type="entry name" value="WD40_rpt"/>
</dbReference>
<dbReference type="CDD" id="cd00200">
    <property type="entry name" value="WD40"/>
    <property type="match status" value="1"/>
</dbReference>
<feature type="repeat" description="WD" evidence="5">
    <location>
        <begin position="312"/>
        <end position="350"/>
    </location>
</feature>
<dbReference type="PANTHER" id="PTHR19857:SF8">
    <property type="entry name" value="ANGIO-ASSOCIATED MIGRATORY CELL PROTEIN"/>
    <property type="match status" value="1"/>
</dbReference>
<dbReference type="HOGENOM" id="CLU_000288_57_9_1"/>
<dbReference type="PROSITE" id="PS50082">
    <property type="entry name" value="WD_REPEATS_2"/>
    <property type="match status" value="6"/>
</dbReference>
<feature type="repeat" description="WD" evidence="5">
    <location>
        <begin position="59"/>
        <end position="94"/>
    </location>
</feature>
<keyword evidence="3 5" id="KW-0853">WD repeat</keyword>
<sequence length="350" mass="37720">MCGYFVYETDDAVYLFTGHRGEVYSVACSPRDTTLVATGGGDDKGYIWKIGQADWSFELQGHKESVSTLAFSVDGELLASGSFDGIVQVWDVSSYSLKCVLDAGESIEWIKWHPKGHVILAGSDESNVWMWNADKHALLNMFSGHGGPVTCGDFTPDGKTICTGSDDASLRIWNPKTGEKVHVIEGHPYHTEGLTCLTISSDSSLAFTGSKDCSVHVVNIKTGKVVSSLVAHSGSIECIGLSQSSPWAATGAMDQKLVIWDLHHSLPRCTCDHEEGVACLLWLGSTKYIATGCVGGKVRIWDSLSGNCVRTFSGHSDSIQALAVSNNVQSLVAVSLDNTARVYDISEFRL</sequence>
<evidence type="ECO:0000313" key="7">
    <source>
        <dbReference type="Proteomes" id="UP000017836"/>
    </source>
</evidence>
<dbReference type="PROSITE" id="PS50294">
    <property type="entry name" value="WD_REPEATS_REGION"/>
    <property type="match status" value="4"/>
</dbReference>
<dbReference type="SMART" id="SM00320">
    <property type="entry name" value="WD40"/>
    <property type="match status" value="8"/>
</dbReference>
<dbReference type="PRINTS" id="PR00320">
    <property type="entry name" value="GPROTEINBRPT"/>
</dbReference>
<keyword evidence="7" id="KW-1185">Reference proteome</keyword>
<dbReference type="Pfam" id="PF00400">
    <property type="entry name" value="WD40"/>
    <property type="match status" value="8"/>
</dbReference>
<keyword evidence="4" id="KW-0677">Repeat</keyword>
<dbReference type="Gene3D" id="2.130.10.10">
    <property type="entry name" value="YVTN repeat-like/Quinoprotein amine dehydrogenase"/>
    <property type="match status" value="1"/>
</dbReference>
<dbReference type="InterPro" id="IPR011047">
    <property type="entry name" value="Quinoprotein_ADH-like_sf"/>
</dbReference>
<feature type="repeat" description="WD" evidence="5">
    <location>
        <begin position="142"/>
        <end position="183"/>
    </location>
</feature>
<dbReference type="eggNOG" id="KOG0296">
    <property type="taxonomic scope" value="Eukaryota"/>
</dbReference>
<accession>W1PBM9</accession>
<dbReference type="Gramene" id="ERN04440">
    <property type="protein sequence ID" value="ERN04440"/>
    <property type="gene ID" value="AMTR_s00133p00094810"/>
</dbReference>
<dbReference type="InterPro" id="IPR015943">
    <property type="entry name" value="WD40/YVTN_repeat-like_dom_sf"/>
</dbReference>
<dbReference type="PANTHER" id="PTHR19857">
    <property type="entry name" value="MITOCHONDRIAL DIVISION PROTEIN 1-RELATED"/>
    <property type="match status" value="1"/>
</dbReference>
<gene>
    <name evidence="6" type="ORF">AMTR_s00133p00094810</name>
</gene>
<dbReference type="FunFam" id="2.130.10.10:FF:000074">
    <property type="entry name" value="Angio-associated migratory cell protein-like protein"/>
    <property type="match status" value="1"/>
</dbReference>
<evidence type="ECO:0000256" key="2">
    <source>
        <dbReference type="ARBA" id="ARBA00022490"/>
    </source>
</evidence>
<organism evidence="6 7">
    <name type="scientific">Amborella trichopoda</name>
    <dbReference type="NCBI Taxonomy" id="13333"/>
    <lineage>
        <taxon>Eukaryota</taxon>
        <taxon>Viridiplantae</taxon>
        <taxon>Streptophyta</taxon>
        <taxon>Embryophyta</taxon>
        <taxon>Tracheophyta</taxon>
        <taxon>Spermatophyta</taxon>
        <taxon>Magnoliopsida</taxon>
        <taxon>Amborellales</taxon>
        <taxon>Amborellaceae</taxon>
        <taxon>Amborella</taxon>
    </lineage>
</organism>
<feature type="repeat" description="WD" evidence="5">
    <location>
        <begin position="270"/>
        <end position="311"/>
    </location>
</feature>
<evidence type="ECO:0000256" key="5">
    <source>
        <dbReference type="PROSITE-ProRule" id="PRU00221"/>
    </source>
</evidence>
<name>W1PBM9_AMBTC</name>
<reference evidence="7" key="1">
    <citation type="journal article" date="2013" name="Science">
        <title>The Amborella genome and the evolution of flowering plants.</title>
        <authorList>
            <consortium name="Amborella Genome Project"/>
        </authorList>
    </citation>
    <scope>NUCLEOTIDE SEQUENCE [LARGE SCALE GENOMIC DNA]</scope>
</reference>
<proteinExistence type="predicted"/>
<evidence type="ECO:0000256" key="1">
    <source>
        <dbReference type="ARBA" id="ARBA00004496"/>
    </source>
</evidence>
<evidence type="ECO:0000313" key="6">
    <source>
        <dbReference type="EMBL" id="ERN04440.1"/>
    </source>
</evidence>
<evidence type="ECO:0000256" key="3">
    <source>
        <dbReference type="ARBA" id="ARBA00022574"/>
    </source>
</evidence>
<dbReference type="InterPro" id="IPR019775">
    <property type="entry name" value="WD40_repeat_CS"/>
</dbReference>
<evidence type="ECO:0000256" key="4">
    <source>
        <dbReference type="ARBA" id="ARBA00022737"/>
    </source>
</evidence>
<comment type="subcellular location">
    <subcellularLocation>
        <location evidence="1">Cytoplasm</location>
    </subcellularLocation>
</comment>
<dbReference type="InterPro" id="IPR051179">
    <property type="entry name" value="WD_repeat_multifunction"/>
</dbReference>
<dbReference type="SUPFAM" id="SSF50998">
    <property type="entry name" value="Quinoprotein alcohol dehydrogenase-like"/>
    <property type="match status" value="1"/>
</dbReference>
<dbReference type="Proteomes" id="UP000017836">
    <property type="component" value="Unassembled WGS sequence"/>
</dbReference>
<dbReference type="PROSITE" id="PS00678">
    <property type="entry name" value="WD_REPEATS_1"/>
    <property type="match status" value="2"/>
</dbReference>
<dbReference type="InterPro" id="IPR020472">
    <property type="entry name" value="WD40_PAC1"/>
</dbReference>